<accession>A0ABW3NZV7</accession>
<gene>
    <name evidence="1" type="ORF">ACFQ24_06925</name>
</gene>
<dbReference type="Proteomes" id="UP001597203">
    <property type="component" value="Unassembled WGS sequence"/>
</dbReference>
<keyword evidence="2" id="KW-1185">Reference proteome</keyword>
<comment type="caution">
    <text evidence="1">The sequence shown here is derived from an EMBL/GenBank/DDBJ whole genome shotgun (WGS) entry which is preliminary data.</text>
</comment>
<evidence type="ECO:0000313" key="2">
    <source>
        <dbReference type="Proteomes" id="UP001597203"/>
    </source>
</evidence>
<dbReference type="EMBL" id="JBHTLS010000106">
    <property type="protein sequence ID" value="MFD1104604.1"/>
    <property type="molecule type" value="Genomic_DNA"/>
</dbReference>
<evidence type="ECO:0000313" key="1">
    <source>
        <dbReference type="EMBL" id="MFD1104604.1"/>
    </source>
</evidence>
<reference evidence="2" key="1">
    <citation type="journal article" date="2019" name="Int. J. Syst. Evol. Microbiol.">
        <title>The Global Catalogue of Microorganisms (GCM) 10K type strain sequencing project: providing services to taxonomists for standard genome sequencing and annotation.</title>
        <authorList>
            <consortium name="The Broad Institute Genomics Platform"/>
            <consortium name="The Broad Institute Genome Sequencing Center for Infectious Disease"/>
            <person name="Wu L."/>
            <person name="Ma J."/>
        </authorList>
    </citation>
    <scope>NUCLEOTIDE SEQUENCE [LARGE SCALE GENOMIC DNA]</scope>
    <source>
        <strain evidence="2">CCUG 54329</strain>
    </source>
</reference>
<name>A0ABW3NZV7_9SPHN</name>
<proteinExistence type="predicted"/>
<sequence length="59" mass="6716">MTDLQLGQEWRNGLVLVDHLDIRLAELNRALPHCKACGRAICSHPDPVFQGLIPLEERR</sequence>
<dbReference type="RefSeq" id="WP_380909997.1">
    <property type="nucleotide sequence ID" value="NZ_JBHTLS010000106.1"/>
</dbReference>
<protein>
    <submittedName>
        <fullName evidence="1">Uncharacterized protein</fullName>
    </submittedName>
</protein>
<organism evidence="1 2">
    <name type="scientific">Sphingobium olei</name>
    <dbReference type="NCBI Taxonomy" id="420955"/>
    <lineage>
        <taxon>Bacteria</taxon>
        <taxon>Pseudomonadati</taxon>
        <taxon>Pseudomonadota</taxon>
        <taxon>Alphaproteobacteria</taxon>
        <taxon>Sphingomonadales</taxon>
        <taxon>Sphingomonadaceae</taxon>
        <taxon>Sphingobium</taxon>
    </lineage>
</organism>